<dbReference type="GO" id="GO:0000166">
    <property type="term" value="F:nucleotide binding"/>
    <property type="evidence" value="ECO:0007669"/>
    <property type="project" value="InterPro"/>
</dbReference>
<dbReference type="InterPro" id="IPR036291">
    <property type="entry name" value="NAD(P)-bd_dom_sf"/>
</dbReference>
<evidence type="ECO:0000313" key="4">
    <source>
        <dbReference type="Proteomes" id="UP000594468"/>
    </source>
</evidence>
<organism evidence="3 4">
    <name type="scientific">Phototrophicus methaneseepsis</name>
    <dbReference type="NCBI Taxonomy" id="2710758"/>
    <lineage>
        <taxon>Bacteria</taxon>
        <taxon>Bacillati</taxon>
        <taxon>Chloroflexota</taxon>
        <taxon>Candidatus Thermofontia</taxon>
        <taxon>Phototrophicales</taxon>
        <taxon>Phototrophicaceae</taxon>
        <taxon>Phototrophicus</taxon>
    </lineage>
</organism>
<dbReference type="EMBL" id="CP062983">
    <property type="protein sequence ID" value="QPC84111.1"/>
    <property type="molecule type" value="Genomic_DNA"/>
</dbReference>
<evidence type="ECO:0000313" key="3">
    <source>
        <dbReference type="EMBL" id="QPC84111.1"/>
    </source>
</evidence>
<proteinExistence type="predicted"/>
<dbReference type="KEGG" id="pmet:G4Y79_06980"/>
<feature type="domain" description="GFO/IDH/MocA-like oxidoreductase" evidence="2">
    <location>
        <begin position="138"/>
        <end position="257"/>
    </location>
</feature>
<dbReference type="InterPro" id="IPR052515">
    <property type="entry name" value="Gfo/Idh/MocA_Oxidoreductase"/>
</dbReference>
<dbReference type="Proteomes" id="UP000594468">
    <property type="component" value="Chromosome"/>
</dbReference>
<dbReference type="SUPFAM" id="SSF55347">
    <property type="entry name" value="Glyceraldehyde-3-phosphate dehydrogenase-like, C-terminal domain"/>
    <property type="match status" value="1"/>
</dbReference>
<gene>
    <name evidence="3" type="ORF">G4Y79_06980</name>
</gene>
<dbReference type="InterPro" id="IPR000683">
    <property type="entry name" value="Gfo/Idh/MocA-like_OxRdtase_N"/>
</dbReference>
<keyword evidence="4" id="KW-1185">Reference proteome</keyword>
<feature type="domain" description="Gfo/Idh/MocA-like oxidoreductase N-terminal" evidence="1">
    <location>
        <begin position="9"/>
        <end position="125"/>
    </location>
</feature>
<protein>
    <submittedName>
        <fullName evidence="3">Gfo/Idh/MocA family oxidoreductase</fullName>
    </submittedName>
</protein>
<dbReference type="InterPro" id="IPR055170">
    <property type="entry name" value="GFO_IDH_MocA-like_dom"/>
</dbReference>
<evidence type="ECO:0000259" key="1">
    <source>
        <dbReference type="Pfam" id="PF01408"/>
    </source>
</evidence>
<dbReference type="AlphaFoldDB" id="A0A7S8EBX0"/>
<reference evidence="3 4" key="1">
    <citation type="submission" date="2020-02" db="EMBL/GenBank/DDBJ databases">
        <authorList>
            <person name="Zheng R.K."/>
            <person name="Sun C.M."/>
        </authorList>
    </citation>
    <scope>NUCLEOTIDE SEQUENCE [LARGE SCALE GENOMIC DNA]</scope>
    <source>
        <strain evidence="4">rifampicinis</strain>
    </source>
</reference>
<dbReference type="SUPFAM" id="SSF51735">
    <property type="entry name" value="NAD(P)-binding Rossmann-fold domains"/>
    <property type="match status" value="1"/>
</dbReference>
<dbReference type="RefSeq" id="WP_195172175.1">
    <property type="nucleotide sequence ID" value="NZ_CP062983.1"/>
</dbReference>
<accession>A0A7S8EBX0</accession>
<dbReference type="Pfam" id="PF01408">
    <property type="entry name" value="GFO_IDH_MocA"/>
    <property type="match status" value="1"/>
</dbReference>
<sequence>MSAPGNKHRVAIVGTGNIITSHMRALQTSAERLELVAAVDLNEERVCQVCEQYHIPHWYTSVTTMLAEQKPDLVCILTPPATHLAIITECLEAGAWVYCEKPLCRSLAEFDAITEAENRTGRYVSTVFQWRFASVAKHIKKLVETDALGKPMVMLCNTMWYRTQAYYDVAWRGKYETEVGGPTMTLGIHLMDLFLWLIGEWEEVRAMAATLDHQIEVEDVSMALVRFANGSMGSIVNSTLSPRQESYMRLDFQKATLECKAMYRHNNDNWSMSLPDRADDPETLAHWSALTENNLGSHDMQLSELLDSMEANERPLVSGDEARRILEFAASLYKSAFTGQPVHKGDITPDDPFYYAMNGSTETA</sequence>
<dbReference type="Gene3D" id="3.40.50.720">
    <property type="entry name" value="NAD(P)-binding Rossmann-like Domain"/>
    <property type="match status" value="1"/>
</dbReference>
<name>A0A7S8EBX0_9CHLR</name>
<dbReference type="Gene3D" id="3.30.360.10">
    <property type="entry name" value="Dihydrodipicolinate Reductase, domain 2"/>
    <property type="match status" value="1"/>
</dbReference>
<dbReference type="Pfam" id="PF22725">
    <property type="entry name" value="GFO_IDH_MocA_C3"/>
    <property type="match status" value="1"/>
</dbReference>
<dbReference type="PANTHER" id="PTHR43249:SF1">
    <property type="entry name" value="D-GLUCOSIDE 3-DEHYDROGENASE"/>
    <property type="match status" value="1"/>
</dbReference>
<dbReference type="PANTHER" id="PTHR43249">
    <property type="entry name" value="UDP-N-ACETYL-2-AMINO-2-DEOXY-D-GLUCURONATE OXIDASE"/>
    <property type="match status" value="1"/>
</dbReference>
<evidence type="ECO:0000259" key="2">
    <source>
        <dbReference type="Pfam" id="PF22725"/>
    </source>
</evidence>